<protein>
    <recommendedName>
        <fullName evidence="9">Xylulose 5-phosphate/Fructose 6-phosphate phosphoketolase N-terminal domain-containing protein</fullName>
    </recommendedName>
</protein>
<dbReference type="RefSeq" id="XP_014570446.1">
    <property type="nucleotide sequence ID" value="XM_014714960.1"/>
</dbReference>
<reference evidence="7 8" key="1">
    <citation type="journal article" date="2011" name="J. Gen. Appl. Microbiol.">
        <title>Draft genome sequencing of the enigmatic basidiomycete Mixia osmundae.</title>
        <authorList>
            <person name="Nishida H."/>
            <person name="Nagatsuka Y."/>
            <person name="Sugiyama J."/>
        </authorList>
    </citation>
    <scope>NUCLEOTIDE SEQUENCE [LARGE SCALE GENOMIC DNA]</scope>
    <source>
        <strain evidence="8">CBS 9802 / IAM 14324 / JCM 22182 / KY 12970</strain>
    </source>
</reference>
<dbReference type="InterPro" id="IPR005593">
    <property type="entry name" value="Xul5P/Fru6P_PKetolase"/>
</dbReference>
<comment type="similarity">
    <text evidence="2">Belongs to the XFP family.</text>
</comment>
<evidence type="ECO:0000313" key="8">
    <source>
        <dbReference type="Proteomes" id="UP000009131"/>
    </source>
</evidence>
<dbReference type="EMBL" id="BABT02000148">
    <property type="protein sequence ID" value="GAA97976.1"/>
    <property type="molecule type" value="Genomic_DNA"/>
</dbReference>
<dbReference type="OMA" id="GCMDDRE"/>
<dbReference type="Pfam" id="PF03894">
    <property type="entry name" value="XFP"/>
    <property type="match status" value="1"/>
</dbReference>
<dbReference type="InterPro" id="IPR018970">
    <property type="entry name" value="Xul5P/Fru6P_PKetolase_N"/>
</dbReference>
<dbReference type="InterPro" id="IPR018969">
    <property type="entry name" value="Xul5P/Fru6P_PKetolase_C"/>
</dbReference>
<gene>
    <name evidence="7" type="primary">Mo04656</name>
    <name evidence="7" type="ORF">E5Q_04656</name>
</gene>
<dbReference type="Gene3D" id="3.40.50.970">
    <property type="match status" value="2"/>
</dbReference>
<dbReference type="FunCoup" id="G7E566">
    <property type="interactions" value="13"/>
</dbReference>
<keyword evidence="3" id="KW-0786">Thiamine pyrophosphate</keyword>
<comment type="cofactor">
    <cofactor evidence="1">
        <name>thiamine diphosphate</name>
        <dbReference type="ChEBI" id="CHEBI:58937"/>
    </cofactor>
</comment>
<dbReference type="AlphaFoldDB" id="G7E566"/>
<evidence type="ECO:0008006" key="9">
    <source>
        <dbReference type="Google" id="ProtNLM"/>
    </source>
</evidence>
<evidence type="ECO:0000256" key="3">
    <source>
        <dbReference type="ARBA" id="ARBA00023052"/>
    </source>
</evidence>
<evidence type="ECO:0000313" key="7">
    <source>
        <dbReference type="EMBL" id="GAA97976.1"/>
    </source>
</evidence>
<evidence type="ECO:0000256" key="1">
    <source>
        <dbReference type="ARBA" id="ARBA00001964"/>
    </source>
</evidence>
<organism evidence="7 8">
    <name type="scientific">Mixia osmundae (strain CBS 9802 / IAM 14324 / JCM 22182 / KY 12970)</name>
    <dbReference type="NCBI Taxonomy" id="764103"/>
    <lineage>
        <taxon>Eukaryota</taxon>
        <taxon>Fungi</taxon>
        <taxon>Dikarya</taxon>
        <taxon>Basidiomycota</taxon>
        <taxon>Pucciniomycotina</taxon>
        <taxon>Mixiomycetes</taxon>
        <taxon>Mixiales</taxon>
        <taxon>Mixiaceae</taxon>
        <taxon>Mixia</taxon>
    </lineage>
</organism>
<name>G7E566_MIXOS</name>
<dbReference type="GO" id="GO:0005975">
    <property type="term" value="P:carbohydrate metabolic process"/>
    <property type="evidence" value="ECO:0007669"/>
    <property type="project" value="InterPro"/>
</dbReference>
<dbReference type="InterPro" id="IPR019790">
    <property type="entry name" value="Xul5P/Fru6P_PKetolase_CS"/>
</dbReference>
<sequence>MGHAEGSTEPKSSSLPDLKSILGIKLDTQKLGPTEKELESLETFQRACNFMAVSQIFLNRSAVDPSTLEKRDVKRRLLGHFGTCPGLALVWAHTNLLIQKEQDSRFLMITGPGHGAPAILAGVYLEGSMTRFYPQYSLDKTGFNTFIRAFSWPGGIPSHVNADTPGAIHEGGELGYALGVAYGSVMDNPDLISVVVVGDGEAETATTATSWHCHKFIDPAESGAVIPILHVNGFKISERTLFGTMDDNEVLALFTGYGYQCAIVEYEDVTNPGRQSDIKIQVDMWAAMQWCYAEIKKIQTAARSGKPMTKPRWPMIVLRSPKGWTGPLKVDGMPMVNSFRSHQIPLPKCASDDEQFEMLKKWLSSYHPESLFDESKSNIIRPEVLELVPKDEGRRLGLIKDAWNNYRPLDLPADWKAFASDKLSEEISPMKAIAKYLEVVIEKNPKDFRIFSPDELASNKLNSVLEKTNRNMQWDPETANRGGRVIEVLSENMLQAFCQGYTLTGRTGLFPSYEAFLMIIDTMLIQYVKFIKVAQESGWRSPNASLNYIETSTLWRQEHNGYSHQQPGLIDVFLDLPQAIARVYLPPDGNSAVSVINHCLRSKNYVNLIVGSKTPGHNFLTIEETEKHCVAGISVWGKHSTDDGKDPDVVLCGIGVEVTTEVVAAVTLLKKEAPEIRVRVVNVVDLLVLAEPGEHPHALDQHAFESIFTADKPVIVSFHGYPNAVRALISGRSSSPHHSRFTVLGYMEKGTTTSPFSMLRVNGVGRYDLAIHAVRATQSFSPQKLGPNSNILVAGWQHKNRESERYAEETGDDPPELKAAVLYEA</sequence>
<dbReference type="HOGENOM" id="CLU_013954_2_0_1"/>
<evidence type="ECO:0000259" key="6">
    <source>
        <dbReference type="Pfam" id="PF09364"/>
    </source>
</evidence>
<dbReference type="SUPFAM" id="SSF52518">
    <property type="entry name" value="Thiamin diphosphate-binding fold (THDP-binding)"/>
    <property type="match status" value="2"/>
</dbReference>
<reference evidence="7 8" key="2">
    <citation type="journal article" date="2012" name="Open Biol.">
        <title>Characteristics of nucleosomes and linker DNA regions on the genome of the basidiomycete Mixia osmundae revealed by mono- and dinucleosome mapping.</title>
        <authorList>
            <person name="Nishida H."/>
            <person name="Kondo S."/>
            <person name="Matsumoto T."/>
            <person name="Suzuki Y."/>
            <person name="Yoshikawa H."/>
            <person name="Taylor T.D."/>
            <person name="Sugiyama J."/>
        </authorList>
    </citation>
    <scope>NUCLEOTIDE SEQUENCE [LARGE SCALE GENOMIC DNA]</scope>
    <source>
        <strain evidence="8">CBS 9802 / IAM 14324 / JCM 22182 / KY 12970</strain>
    </source>
</reference>
<evidence type="ECO:0000256" key="2">
    <source>
        <dbReference type="ARBA" id="ARBA00005623"/>
    </source>
</evidence>
<accession>G7E566</accession>
<dbReference type="InterPro" id="IPR019789">
    <property type="entry name" value="Xul5P/Fru6P_PKetolase_ThDP_BS"/>
</dbReference>
<dbReference type="Proteomes" id="UP000009131">
    <property type="component" value="Unassembled WGS sequence"/>
</dbReference>
<dbReference type="InterPro" id="IPR009014">
    <property type="entry name" value="Transketo_C/PFOR_II"/>
</dbReference>
<dbReference type="PANTHER" id="PTHR31273:SF1">
    <property type="entry name" value="PHOSPHOKETOLASE-RELATED"/>
    <property type="match status" value="1"/>
</dbReference>
<dbReference type="OrthoDB" id="2532903at2759"/>
<feature type="domain" description="Xylulose 5-phosphate/Fructose 6-phosphate phosphoketolase N-terminal" evidence="6">
    <location>
        <begin position="34"/>
        <end position="402"/>
    </location>
</feature>
<dbReference type="STRING" id="764103.G7E566"/>
<evidence type="ECO:0000259" key="5">
    <source>
        <dbReference type="Pfam" id="PF09363"/>
    </source>
</evidence>
<dbReference type="PROSITE" id="PS60002">
    <property type="entry name" value="PHOSPHOKETOLASE_1"/>
    <property type="match status" value="1"/>
</dbReference>
<dbReference type="Gene3D" id="3.40.50.920">
    <property type="match status" value="1"/>
</dbReference>
<dbReference type="Pfam" id="PF09363">
    <property type="entry name" value="XFP_C"/>
    <property type="match status" value="1"/>
</dbReference>
<evidence type="ECO:0000256" key="4">
    <source>
        <dbReference type="ARBA" id="ARBA00023239"/>
    </source>
</evidence>
<dbReference type="SUPFAM" id="SSF52922">
    <property type="entry name" value="TK C-terminal domain-like"/>
    <property type="match status" value="1"/>
</dbReference>
<feature type="domain" description="Xylulose 5-phosphate/Fructose 6-phosphate phosphoketolase C-terminal" evidence="5">
    <location>
        <begin position="613"/>
        <end position="819"/>
    </location>
</feature>
<dbReference type="PIRSF" id="PIRSF017245">
    <property type="entry name" value="Phosphoketolase"/>
    <property type="match status" value="1"/>
</dbReference>
<dbReference type="PANTHER" id="PTHR31273">
    <property type="entry name" value="PHOSPHOKETOLASE-RELATED"/>
    <property type="match status" value="1"/>
</dbReference>
<comment type="caution">
    <text evidence="7">The sequence shown here is derived from an EMBL/GenBank/DDBJ whole genome shotgun (WGS) entry which is preliminary data.</text>
</comment>
<dbReference type="PROSITE" id="PS60003">
    <property type="entry name" value="PHOSPHOKETOLASE_2"/>
    <property type="match status" value="1"/>
</dbReference>
<keyword evidence="4" id="KW-0456">Lyase</keyword>
<proteinExistence type="inferred from homology"/>
<dbReference type="Pfam" id="PF09364">
    <property type="entry name" value="XFP_N"/>
    <property type="match status" value="1"/>
</dbReference>
<dbReference type="eggNOG" id="ENOG502QUUF">
    <property type="taxonomic scope" value="Eukaryota"/>
</dbReference>
<keyword evidence="8" id="KW-1185">Reference proteome</keyword>
<dbReference type="InterPro" id="IPR029061">
    <property type="entry name" value="THDP-binding"/>
</dbReference>
<dbReference type="InParanoid" id="G7E566"/>
<dbReference type="GO" id="GO:0016832">
    <property type="term" value="F:aldehyde-lyase activity"/>
    <property type="evidence" value="ECO:0007669"/>
    <property type="project" value="InterPro"/>
</dbReference>